<feature type="binding site" evidence="2">
    <location>
        <begin position="130"/>
        <end position="133"/>
    </location>
    <ligand>
        <name>glutathione</name>
        <dbReference type="ChEBI" id="CHEBI:57925"/>
    </ligand>
</feature>
<dbReference type="InterPro" id="IPR036249">
    <property type="entry name" value="Thioredoxin-like_sf"/>
</dbReference>
<feature type="binding site" evidence="2">
    <location>
        <begin position="148"/>
        <end position="149"/>
    </location>
    <ligand>
        <name>glutathione</name>
        <dbReference type="ChEBI" id="CHEBI:57925"/>
    </ligand>
</feature>
<dbReference type="Pfam" id="PF13410">
    <property type="entry name" value="GST_C_2"/>
    <property type="match status" value="1"/>
</dbReference>
<dbReference type="InterPro" id="IPR047047">
    <property type="entry name" value="GST_Omega-like_C"/>
</dbReference>
<keyword evidence="5" id="KW-0560">Oxidoreductase</keyword>
<dbReference type="InterPro" id="IPR040079">
    <property type="entry name" value="Glutathione_S-Trfase"/>
</dbReference>
<dbReference type="InterPro" id="IPR016639">
    <property type="entry name" value="GST_Omega/GSH"/>
</dbReference>
<feature type="active site" description="Proton donor/acceptor" evidence="1">
    <location>
        <position position="195"/>
    </location>
</feature>
<evidence type="ECO:0000259" key="4">
    <source>
        <dbReference type="Pfam" id="PF13409"/>
    </source>
</evidence>
<organism evidence="5 6">
    <name type="scientific">Flavimaricola marinus</name>
    <dbReference type="NCBI Taxonomy" id="1819565"/>
    <lineage>
        <taxon>Bacteria</taxon>
        <taxon>Pseudomonadati</taxon>
        <taxon>Pseudomonadota</taxon>
        <taxon>Alphaproteobacteria</taxon>
        <taxon>Rhodobacterales</taxon>
        <taxon>Paracoccaceae</taxon>
        <taxon>Flavimaricola</taxon>
    </lineage>
</organism>
<dbReference type="PANTHER" id="PTHR32419:SF6">
    <property type="entry name" value="GLUTATHIONE S-TRANSFERASE OMEGA-LIKE 1-RELATED"/>
    <property type="match status" value="1"/>
</dbReference>
<dbReference type="InterPro" id="IPR004045">
    <property type="entry name" value="Glutathione_S-Trfase_N"/>
</dbReference>
<dbReference type="Gene3D" id="1.20.1050.10">
    <property type="match status" value="1"/>
</dbReference>
<dbReference type="SFLD" id="SFLDG01148">
    <property type="entry name" value="Xi_(cytGST)"/>
    <property type="match status" value="1"/>
</dbReference>
<feature type="binding site" evidence="2">
    <location>
        <position position="96"/>
    </location>
    <ligand>
        <name>glutathione</name>
        <dbReference type="ChEBI" id="CHEBI:57925"/>
    </ligand>
</feature>
<dbReference type="InterPro" id="IPR036282">
    <property type="entry name" value="Glutathione-S-Trfase_C_sf"/>
</dbReference>
<dbReference type="AlphaFoldDB" id="A0A238LAB6"/>
<dbReference type="FunFam" id="3.40.30.10:FF:000058">
    <property type="entry name" value="Glutathione S-transferase, omega"/>
    <property type="match status" value="1"/>
</dbReference>
<dbReference type="Pfam" id="PF13409">
    <property type="entry name" value="GST_N_2"/>
    <property type="match status" value="1"/>
</dbReference>
<dbReference type="GO" id="GO:0016491">
    <property type="term" value="F:oxidoreductase activity"/>
    <property type="evidence" value="ECO:0007669"/>
    <property type="project" value="UniProtKB-KW"/>
</dbReference>
<dbReference type="Proteomes" id="UP000201613">
    <property type="component" value="Unassembled WGS sequence"/>
</dbReference>
<feature type="site" description="Lowers pKa of active site Cys" evidence="3">
    <location>
        <position position="253"/>
    </location>
</feature>
<gene>
    <name evidence="5" type="primary">yqjG</name>
    <name evidence="5" type="ORF">LOM8899_00628</name>
</gene>
<evidence type="ECO:0000313" key="6">
    <source>
        <dbReference type="Proteomes" id="UP000201613"/>
    </source>
</evidence>
<protein>
    <submittedName>
        <fullName evidence="5">Glutathionyl-hydroquinone reductase YqjG</fullName>
        <ecNumber evidence="5">1.8.-.-</ecNumber>
    </submittedName>
</protein>
<proteinExistence type="predicted"/>
<reference evidence="5 6" key="1">
    <citation type="submission" date="2017-05" db="EMBL/GenBank/DDBJ databases">
        <authorList>
            <person name="Song R."/>
            <person name="Chenine A.L."/>
            <person name="Ruprecht R.M."/>
        </authorList>
    </citation>
    <scope>NUCLEOTIDE SEQUENCE [LARGE SCALE GENOMIC DNA]</scope>
    <source>
        <strain evidence="5 6">CECT 8899</strain>
    </source>
</reference>
<name>A0A238LAB6_9RHOB</name>
<dbReference type="PANTHER" id="PTHR32419">
    <property type="entry name" value="GLUTATHIONYL-HYDROQUINONE REDUCTASE"/>
    <property type="match status" value="1"/>
</dbReference>
<sequence>MGQLIDGVWDTSWYDTKSTGGAFKRKEALFRNWVTADGSAGPTGTSGFKAESGRYHLYVSYACPWAHRTLIFRALKGLEEHIDVSVVSPDMLDDGWTFDTGFDGATGDKQFGLPFLRDIYVRSEPKVSCRVTVPVLWDKQTGQIVTNESSEIIRMFNSAFDGITGNSDDYWPEALRDDIAPINDRIYNTLNNGVYKCGFATTQKAYDAAITPLFDTIDWLEDHLSRNRYLMGDTITEADWRLYPTLIRFDPVYYGHFKCNRSRIMDMPNLWGYTRELYQWDGVAEVTRLDHAVRHYYYSHETINPHRIVPVGPRIDLSAPHGRDGI</sequence>
<evidence type="ECO:0000256" key="3">
    <source>
        <dbReference type="PIRSR" id="PIRSR015753-3"/>
    </source>
</evidence>
<feature type="site" description="Lowers pKa of active site Cys" evidence="3">
    <location>
        <position position="296"/>
    </location>
</feature>
<dbReference type="Gene3D" id="3.40.30.10">
    <property type="entry name" value="Glutaredoxin"/>
    <property type="match status" value="1"/>
</dbReference>
<dbReference type="EC" id="1.8.-.-" evidence="5"/>
<accession>A0A238LAB6</accession>
<dbReference type="GO" id="GO:0005737">
    <property type="term" value="C:cytoplasm"/>
    <property type="evidence" value="ECO:0007669"/>
    <property type="project" value="TreeGrafter"/>
</dbReference>
<dbReference type="SFLD" id="SFLDG01206">
    <property type="entry name" value="Xi.1"/>
    <property type="match status" value="1"/>
</dbReference>
<dbReference type="RefSeq" id="WP_093990673.1">
    <property type="nucleotide sequence ID" value="NZ_FXZK01000001.1"/>
</dbReference>
<dbReference type="SUPFAM" id="SSF47616">
    <property type="entry name" value="GST C-terminal domain-like"/>
    <property type="match status" value="1"/>
</dbReference>
<evidence type="ECO:0000313" key="5">
    <source>
        <dbReference type="EMBL" id="SMY06503.1"/>
    </source>
</evidence>
<dbReference type="SFLD" id="SFLDS00019">
    <property type="entry name" value="Glutathione_Transferase_(cytos"/>
    <property type="match status" value="1"/>
</dbReference>
<feature type="active site" description="Nucleophile" evidence="1">
    <location>
        <position position="63"/>
    </location>
</feature>
<dbReference type="PIRSF" id="PIRSF015753">
    <property type="entry name" value="GST"/>
    <property type="match status" value="1"/>
</dbReference>
<dbReference type="GO" id="GO:0004364">
    <property type="term" value="F:glutathione transferase activity"/>
    <property type="evidence" value="ECO:0007669"/>
    <property type="project" value="InterPro"/>
</dbReference>
<keyword evidence="6" id="KW-1185">Reference proteome</keyword>
<feature type="domain" description="GST N-terminal" evidence="4">
    <location>
        <begin position="62"/>
        <end position="158"/>
    </location>
</feature>
<evidence type="ECO:0000256" key="2">
    <source>
        <dbReference type="PIRSR" id="PIRSR015753-2"/>
    </source>
</evidence>
<dbReference type="SUPFAM" id="SSF52833">
    <property type="entry name" value="Thioredoxin-like"/>
    <property type="match status" value="1"/>
</dbReference>
<dbReference type="OrthoDB" id="9769158at2"/>
<dbReference type="EMBL" id="FXZK01000001">
    <property type="protein sequence ID" value="SMY06503.1"/>
    <property type="molecule type" value="Genomic_DNA"/>
</dbReference>
<evidence type="ECO:0000256" key="1">
    <source>
        <dbReference type="PIRSR" id="PIRSR015753-1"/>
    </source>
</evidence>
<dbReference type="CDD" id="cd03190">
    <property type="entry name" value="GST_C_Omega_like"/>
    <property type="match status" value="1"/>
</dbReference>